<feature type="compositionally biased region" description="Basic and acidic residues" evidence="1">
    <location>
        <begin position="183"/>
        <end position="200"/>
    </location>
</feature>
<feature type="transmembrane region" description="Helical" evidence="2">
    <location>
        <begin position="138"/>
        <end position="160"/>
    </location>
</feature>
<keyword evidence="2" id="KW-1133">Transmembrane helix</keyword>
<dbReference type="EMBL" id="JASNFN010000021">
    <property type="protein sequence ID" value="MDP5184196.1"/>
    <property type="molecule type" value="Genomic_DNA"/>
</dbReference>
<feature type="transmembrane region" description="Helical" evidence="2">
    <location>
        <begin position="89"/>
        <end position="107"/>
    </location>
</feature>
<sequence>MSGSPDEGRSGGARRELTAAVVGAALAGALALSAASQRWAEVTAERPPPLPPVSGTLTGGAAAPLVTAAGLVLLAAAVALLAVRGAGRLAVGLLVAICGGALVWSGARVLAGGVADAAADLPGVSGTSVTATTVEVAAVWPGLAVAAGVLAVLAGLLVVLRGAAWPAMGRRYERDAGPAPPRSAEDRTDDAWKALDRGEDPTEPPPAPRSGRSA</sequence>
<reference evidence="4" key="1">
    <citation type="submission" date="2023-05" db="EMBL/GenBank/DDBJ databases">
        <title>Draft genome of Pseudofrankia sp. BMG5.37.</title>
        <authorList>
            <person name="Gtari M."/>
            <person name="Ghodhbane F."/>
            <person name="Sbissi I."/>
        </authorList>
    </citation>
    <scope>NUCLEOTIDE SEQUENCE [LARGE SCALE GENOMIC DNA]</scope>
    <source>
        <strain evidence="4">BMG 814</strain>
    </source>
</reference>
<gene>
    <name evidence="3" type="ORF">QOZ88_16300</name>
</gene>
<dbReference type="Proteomes" id="UP001233673">
    <property type="component" value="Unassembled WGS sequence"/>
</dbReference>
<evidence type="ECO:0000256" key="2">
    <source>
        <dbReference type="SAM" id="Phobius"/>
    </source>
</evidence>
<dbReference type="RefSeq" id="WP_306000784.1">
    <property type="nucleotide sequence ID" value="NZ_JASNFN010000021.1"/>
</dbReference>
<keyword evidence="4" id="KW-1185">Reference proteome</keyword>
<protein>
    <submittedName>
        <fullName evidence="3">Trp biosynthesis-associated membrane protein</fullName>
    </submittedName>
</protein>
<proteinExistence type="predicted"/>
<feature type="region of interest" description="Disordered" evidence="1">
    <location>
        <begin position="172"/>
        <end position="214"/>
    </location>
</feature>
<evidence type="ECO:0000313" key="3">
    <source>
        <dbReference type="EMBL" id="MDP5184196.1"/>
    </source>
</evidence>
<keyword evidence="2" id="KW-0812">Transmembrane</keyword>
<comment type="caution">
    <text evidence="3">The sequence shown here is derived from an EMBL/GenBank/DDBJ whole genome shotgun (WGS) entry which is preliminary data.</text>
</comment>
<feature type="transmembrane region" description="Helical" evidence="2">
    <location>
        <begin position="64"/>
        <end position="82"/>
    </location>
</feature>
<evidence type="ECO:0000313" key="4">
    <source>
        <dbReference type="Proteomes" id="UP001233673"/>
    </source>
</evidence>
<organism evidence="3 4">
    <name type="scientific">Blastococcus carthaginiensis</name>
    <dbReference type="NCBI Taxonomy" id="3050034"/>
    <lineage>
        <taxon>Bacteria</taxon>
        <taxon>Bacillati</taxon>
        <taxon>Actinomycetota</taxon>
        <taxon>Actinomycetes</taxon>
        <taxon>Geodermatophilales</taxon>
        <taxon>Geodermatophilaceae</taxon>
        <taxon>Blastococcus</taxon>
    </lineage>
</organism>
<name>A0ABT9IF55_9ACTN</name>
<accession>A0ABT9IF55</accession>
<dbReference type="InterPro" id="IPR019051">
    <property type="entry name" value="Trp_biosyn_TM_oprn/chp"/>
</dbReference>
<dbReference type="Pfam" id="PF09534">
    <property type="entry name" value="Trp_oprn_chp"/>
    <property type="match status" value="1"/>
</dbReference>
<evidence type="ECO:0000256" key="1">
    <source>
        <dbReference type="SAM" id="MobiDB-lite"/>
    </source>
</evidence>
<keyword evidence="2" id="KW-0472">Membrane</keyword>